<keyword evidence="7" id="KW-1185">Reference proteome</keyword>
<accession>A0A550JAH9</accession>
<dbReference type="NCBIfam" id="TIGR03071">
    <property type="entry name" value="couple_hipA"/>
    <property type="match status" value="1"/>
</dbReference>
<sequence>MAQTLSVFLNREPLGRLTLEGKDDRYGLEYATTWLDGQGYAVSPHLQPGACGSEQVKRFLANLLPEGKWLEELSVDHQISKGNIFGLIALLGAETTGALTFRYDGGEKPRPTAFRKVGAGELTERIAQRQHLSIATWDGKPRLSIAGVQDKLPILIRPDGSMGFGEGELASTHILKFGRRPDMHMMINEFLCMKLAELVKLPVAGVSLRRFGEPVLVVERFDRRRLGDRVDRLHLIDGCQMLDLPPTYKYERPFGKSGEGARIRTGASLPKLFAACRDCRVPALAIRDLLNWTLFQLLIGNSDAHGKNISFFVGKAGLDLAPSYDLLNIDIYGDEFERDLAMAVGDEFSAEKVLPYDLAEFCDTCRLPPRQVATRLKNLGTAILKRMEDLPLGNDWSTEEKDFARELIEKIKGNAGRFLEIAEELPQVRL</sequence>
<evidence type="ECO:0000259" key="4">
    <source>
        <dbReference type="Pfam" id="PF07804"/>
    </source>
</evidence>
<organism evidence="6 7">
    <name type="scientific">Trichloromonas acetexigens</name>
    <dbReference type="NCBI Taxonomy" id="38815"/>
    <lineage>
        <taxon>Bacteria</taxon>
        <taxon>Pseudomonadati</taxon>
        <taxon>Thermodesulfobacteriota</taxon>
        <taxon>Desulfuromonadia</taxon>
        <taxon>Desulfuromonadales</taxon>
        <taxon>Trichloromonadaceae</taxon>
        <taxon>Trichloromonas</taxon>
    </lineage>
</organism>
<dbReference type="PANTHER" id="PTHR37419:SF1">
    <property type="entry name" value="SERINE_THREONINE-PROTEIN KINASE TOXIN HIPA"/>
    <property type="match status" value="1"/>
</dbReference>
<dbReference type="InterPro" id="IPR017508">
    <property type="entry name" value="HipA_N1"/>
</dbReference>
<dbReference type="InterPro" id="IPR052028">
    <property type="entry name" value="HipA_Ser/Thr_kinase"/>
</dbReference>
<dbReference type="Pfam" id="PF07804">
    <property type="entry name" value="HipA_C"/>
    <property type="match status" value="1"/>
</dbReference>
<comment type="similarity">
    <text evidence="1">Belongs to the HipA Ser/Thr kinase family.</text>
</comment>
<reference evidence="6 7" key="1">
    <citation type="submission" date="2019-07" db="EMBL/GenBank/DDBJ databases">
        <title>Insights of Desulfuromonas acetexigens electromicrobiology.</title>
        <authorList>
            <person name="Katuri K."/>
            <person name="Sapireddy V."/>
            <person name="Shaw D.R."/>
            <person name="Saikaly P."/>
        </authorList>
    </citation>
    <scope>NUCLEOTIDE SEQUENCE [LARGE SCALE GENOMIC DNA]</scope>
    <source>
        <strain evidence="6 7">2873</strain>
    </source>
</reference>
<dbReference type="AlphaFoldDB" id="A0A550JAH9"/>
<proteinExistence type="inferred from homology"/>
<dbReference type="EMBL" id="VJVV01000008">
    <property type="protein sequence ID" value="TRO80269.1"/>
    <property type="molecule type" value="Genomic_DNA"/>
</dbReference>
<protein>
    <submittedName>
        <fullName evidence="6">Type II toxin-antitoxin system HipA family toxin</fullName>
    </submittedName>
</protein>
<evidence type="ECO:0000256" key="3">
    <source>
        <dbReference type="ARBA" id="ARBA00022777"/>
    </source>
</evidence>
<dbReference type="OrthoDB" id="9805913at2"/>
<evidence type="ECO:0000313" key="7">
    <source>
        <dbReference type="Proteomes" id="UP000317155"/>
    </source>
</evidence>
<dbReference type="Pfam" id="PF13657">
    <property type="entry name" value="Couple_hipA"/>
    <property type="match status" value="1"/>
</dbReference>
<evidence type="ECO:0000259" key="5">
    <source>
        <dbReference type="Pfam" id="PF13657"/>
    </source>
</evidence>
<feature type="domain" description="HipA N-terminal subdomain 1" evidence="5">
    <location>
        <begin position="5"/>
        <end position="101"/>
    </location>
</feature>
<dbReference type="PANTHER" id="PTHR37419">
    <property type="entry name" value="SERINE/THREONINE-PROTEIN KINASE TOXIN HIPA"/>
    <property type="match status" value="1"/>
</dbReference>
<dbReference type="GO" id="GO:0004674">
    <property type="term" value="F:protein serine/threonine kinase activity"/>
    <property type="evidence" value="ECO:0007669"/>
    <property type="project" value="TreeGrafter"/>
</dbReference>
<gene>
    <name evidence="6" type="ORF">FL622_11585</name>
</gene>
<keyword evidence="2" id="KW-0808">Transferase</keyword>
<evidence type="ECO:0000313" key="6">
    <source>
        <dbReference type="EMBL" id="TRO80269.1"/>
    </source>
</evidence>
<feature type="domain" description="HipA-like C-terminal" evidence="4">
    <location>
        <begin position="143"/>
        <end position="383"/>
    </location>
</feature>
<dbReference type="RefSeq" id="WP_092058472.1">
    <property type="nucleotide sequence ID" value="NZ_FOJJ01000040.1"/>
</dbReference>
<comment type="caution">
    <text evidence="6">The sequence shown here is derived from an EMBL/GenBank/DDBJ whole genome shotgun (WGS) entry which is preliminary data.</text>
</comment>
<dbReference type="Proteomes" id="UP000317155">
    <property type="component" value="Unassembled WGS sequence"/>
</dbReference>
<evidence type="ECO:0000256" key="1">
    <source>
        <dbReference type="ARBA" id="ARBA00010164"/>
    </source>
</evidence>
<keyword evidence="3" id="KW-0418">Kinase</keyword>
<dbReference type="InterPro" id="IPR012893">
    <property type="entry name" value="HipA-like_C"/>
</dbReference>
<name>A0A550JAH9_9BACT</name>
<dbReference type="GO" id="GO:0005829">
    <property type="term" value="C:cytosol"/>
    <property type="evidence" value="ECO:0007669"/>
    <property type="project" value="TreeGrafter"/>
</dbReference>
<evidence type="ECO:0000256" key="2">
    <source>
        <dbReference type="ARBA" id="ARBA00022679"/>
    </source>
</evidence>